<name>A0A9I9CN03_CUCME</name>
<organism evidence="1">
    <name type="scientific">Cucumis melo</name>
    <name type="common">Muskmelon</name>
    <dbReference type="NCBI Taxonomy" id="3656"/>
    <lineage>
        <taxon>Eukaryota</taxon>
        <taxon>Viridiplantae</taxon>
        <taxon>Streptophyta</taxon>
        <taxon>Embryophyta</taxon>
        <taxon>Tracheophyta</taxon>
        <taxon>Spermatophyta</taxon>
        <taxon>Magnoliopsida</taxon>
        <taxon>eudicotyledons</taxon>
        <taxon>Gunneridae</taxon>
        <taxon>Pentapetalae</taxon>
        <taxon>rosids</taxon>
        <taxon>fabids</taxon>
        <taxon>Cucurbitales</taxon>
        <taxon>Cucurbitaceae</taxon>
        <taxon>Benincaseae</taxon>
        <taxon>Cucumis</taxon>
    </lineage>
</organism>
<sequence>MEGRKGILEKHRIGKEKGKVGNIKWNGMGTMGGGPRGLIWKWAGPGDRPRAAHPALIRL</sequence>
<evidence type="ECO:0000313" key="1">
    <source>
        <dbReference type="EnsemblPlants" id="MELO3C005938.2.1"/>
    </source>
</evidence>
<protein>
    <submittedName>
        <fullName evidence="1">Uncharacterized protein</fullName>
    </submittedName>
</protein>
<dbReference type="EnsemblPlants" id="MELO3C005938.2.1">
    <property type="protein sequence ID" value="MELO3C005938.2.1"/>
    <property type="gene ID" value="MELO3C005938.2"/>
</dbReference>
<proteinExistence type="predicted"/>
<reference evidence="1" key="1">
    <citation type="submission" date="2023-03" db="UniProtKB">
        <authorList>
            <consortium name="EnsemblPlants"/>
        </authorList>
    </citation>
    <scope>IDENTIFICATION</scope>
</reference>
<dbReference type="Gramene" id="MELO3C005938.2.1">
    <property type="protein sequence ID" value="MELO3C005938.2.1"/>
    <property type="gene ID" value="MELO3C005938.2"/>
</dbReference>
<accession>A0A9I9CN03</accession>
<dbReference type="AlphaFoldDB" id="A0A9I9CN03"/>